<name>A0ABS9GU63_9BACL</name>
<reference evidence="2 3" key="1">
    <citation type="submission" date="2022-01" db="EMBL/GenBank/DDBJ databases">
        <title>Alkalihalobacillus sp. EGI L200015, a novel bacterium isolated from a salt lake sediment.</title>
        <authorList>
            <person name="Gao L."/>
            <person name="Fang B.-Z."/>
            <person name="Li W.-J."/>
        </authorList>
    </citation>
    <scope>NUCLEOTIDE SEQUENCE [LARGE SCALE GENOMIC DNA]</scope>
    <source>
        <strain evidence="2 3">KCTC 12718</strain>
    </source>
</reference>
<keyword evidence="1" id="KW-0812">Transmembrane</keyword>
<keyword evidence="3" id="KW-1185">Reference proteome</keyword>
<evidence type="ECO:0000313" key="2">
    <source>
        <dbReference type="EMBL" id="MCF6136382.1"/>
    </source>
</evidence>
<sequence>MTRTIENVSFYLIGLFIMTLGISATIVSGLGASPFDALNVGLTNHFGLTVGSWEFIVGIILVFLNAWVQKDKPSYFSIVTALITGIGIDFWLFTVWSVWEPAGFALGSIVLISGLILLGLGISIYLHSNIALIPVDGLMIALHKRFGFRLAIAKTIAGSFILIFALIAGGPVGIGTLIVVLCIGPVIGFFHKYIEQIKVKIDRKIYSH</sequence>
<evidence type="ECO:0000313" key="3">
    <source>
        <dbReference type="Proteomes" id="UP001649381"/>
    </source>
</evidence>
<dbReference type="RefSeq" id="WP_236330982.1">
    <property type="nucleotide sequence ID" value="NZ_JAKIJS010000001.1"/>
</dbReference>
<feature type="transmembrane region" description="Helical" evidence="1">
    <location>
        <begin position="45"/>
        <end position="68"/>
    </location>
</feature>
<dbReference type="PANTHER" id="PTHR40078">
    <property type="entry name" value="INTEGRAL MEMBRANE PROTEIN-RELATED"/>
    <property type="match status" value="1"/>
</dbReference>
<evidence type="ECO:0000256" key="1">
    <source>
        <dbReference type="SAM" id="Phobius"/>
    </source>
</evidence>
<accession>A0ABS9GU63</accession>
<dbReference type="Pfam" id="PF19700">
    <property type="entry name" value="DUF6198"/>
    <property type="match status" value="1"/>
</dbReference>
<dbReference type="InterPro" id="IPR038750">
    <property type="entry name" value="YczE/YyaS-like"/>
</dbReference>
<proteinExistence type="predicted"/>
<feature type="transmembrane region" description="Helical" evidence="1">
    <location>
        <begin position="75"/>
        <end position="99"/>
    </location>
</feature>
<comment type="caution">
    <text evidence="2">The sequence shown here is derived from an EMBL/GenBank/DDBJ whole genome shotgun (WGS) entry which is preliminary data.</text>
</comment>
<gene>
    <name evidence="2" type="ORF">L2716_01485</name>
</gene>
<dbReference type="Proteomes" id="UP001649381">
    <property type="component" value="Unassembled WGS sequence"/>
</dbReference>
<feature type="transmembrane region" description="Helical" evidence="1">
    <location>
        <begin position="174"/>
        <end position="194"/>
    </location>
</feature>
<feature type="transmembrane region" description="Helical" evidence="1">
    <location>
        <begin position="12"/>
        <end position="33"/>
    </location>
</feature>
<keyword evidence="1" id="KW-1133">Transmembrane helix</keyword>
<dbReference type="EMBL" id="JAKIJS010000001">
    <property type="protein sequence ID" value="MCF6136382.1"/>
    <property type="molecule type" value="Genomic_DNA"/>
</dbReference>
<dbReference type="PANTHER" id="PTHR40078:SF1">
    <property type="entry name" value="INTEGRAL MEMBRANE PROTEIN"/>
    <property type="match status" value="1"/>
</dbReference>
<feature type="transmembrane region" description="Helical" evidence="1">
    <location>
        <begin position="146"/>
        <end position="168"/>
    </location>
</feature>
<feature type="transmembrane region" description="Helical" evidence="1">
    <location>
        <begin position="105"/>
        <end position="126"/>
    </location>
</feature>
<organism evidence="2 3">
    <name type="scientific">Pseudalkalibacillus berkeleyi</name>
    <dbReference type="NCBI Taxonomy" id="1069813"/>
    <lineage>
        <taxon>Bacteria</taxon>
        <taxon>Bacillati</taxon>
        <taxon>Bacillota</taxon>
        <taxon>Bacilli</taxon>
        <taxon>Bacillales</taxon>
        <taxon>Fictibacillaceae</taxon>
        <taxon>Pseudalkalibacillus</taxon>
    </lineage>
</organism>
<protein>
    <submittedName>
        <fullName evidence="2">Membrane protein</fullName>
    </submittedName>
</protein>
<keyword evidence="1" id="KW-0472">Membrane</keyword>